<organism evidence="1 4">
    <name type="scientific">Phytophthora rubi</name>
    <dbReference type="NCBI Taxonomy" id="129364"/>
    <lineage>
        <taxon>Eukaryota</taxon>
        <taxon>Sar</taxon>
        <taxon>Stramenopiles</taxon>
        <taxon>Oomycota</taxon>
        <taxon>Peronosporomycetes</taxon>
        <taxon>Peronosporales</taxon>
        <taxon>Peronosporaceae</taxon>
        <taxon>Phytophthora</taxon>
    </lineage>
</organism>
<evidence type="ECO:0000313" key="4">
    <source>
        <dbReference type="Proteomes" id="UP000435112"/>
    </source>
</evidence>
<dbReference type="AlphaFoldDB" id="A0A6A3NQX7"/>
<dbReference type="EMBL" id="QXFV01000119">
    <property type="protein sequence ID" value="KAE9049526.1"/>
    <property type="molecule type" value="Genomic_DNA"/>
</dbReference>
<evidence type="ECO:0000313" key="1">
    <source>
        <dbReference type="EMBL" id="KAE9043548.1"/>
    </source>
</evidence>
<dbReference type="Proteomes" id="UP000429607">
    <property type="component" value="Unassembled WGS sequence"/>
</dbReference>
<comment type="caution">
    <text evidence="1">The sequence shown here is derived from an EMBL/GenBank/DDBJ whole genome shotgun (WGS) entry which is preliminary data.</text>
</comment>
<dbReference type="EMBL" id="QXFU01000119">
    <property type="protein sequence ID" value="KAE9043548.1"/>
    <property type="molecule type" value="Genomic_DNA"/>
</dbReference>
<name>A0A6A3NQX7_9STRA</name>
<evidence type="ECO:0000313" key="2">
    <source>
        <dbReference type="EMBL" id="KAE9049526.1"/>
    </source>
</evidence>
<protein>
    <submittedName>
        <fullName evidence="1">Uncharacterized protein</fullName>
    </submittedName>
</protein>
<gene>
    <name evidence="2" type="ORF">PR001_g3249</name>
    <name evidence="1" type="ORF">PR002_g3286</name>
</gene>
<reference evidence="3 4" key="1">
    <citation type="submission" date="2018-09" db="EMBL/GenBank/DDBJ databases">
        <title>Genomic investigation of the strawberry pathogen Phytophthora fragariae indicates pathogenicity is determined by transcriptional variation in three key races.</title>
        <authorList>
            <person name="Adams T.M."/>
            <person name="Armitage A.D."/>
            <person name="Sobczyk M.K."/>
            <person name="Bates H.J."/>
            <person name="Dunwell J.M."/>
            <person name="Nellist C.F."/>
            <person name="Harrison R.J."/>
        </authorList>
    </citation>
    <scope>NUCLEOTIDE SEQUENCE [LARGE SCALE GENOMIC DNA]</scope>
    <source>
        <strain evidence="2 3">SCRP249</strain>
        <strain evidence="1 4">SCRP324</strain>
    </source>
</reference>
<dbReference type="OrthoDB" id="10311415at2759"/>
<proteinExistence type="predicted"/>
<accession>A0A6A3NQX7</accession>
<sequence length="52" mass="5746">MCNILVVVSPCVCSASAGNPKACHPKRGSVRMYIVDRNVRCRRIFELLPTSP</sequence>
<dbReference type="Proteomes" id="UP000435112">
    <property type="component" value="Unassembled WGS sequence"/>
</dbReference>
<evidence type="ECO:0000313" key="3">
    <source>
        <dbReference type="Proteomes" id="UP000429607"/>
    </source>
</evidence>